<reference evidence="3" key="1">
    <citation type="journal article" date="2019" name="Int. J. Syst. Evol. Microbiol.">
        <title>The Global Catalogue of Microorganisms (GCM) 10K type strain sequencing project: providing services to taxonomists for standard genome sequencing and annotation.</title>
        <authorList>
            <consortium name="The Broad Institute Genomics Platform"/>
            <consortium name="The Broad Institute Genome Sequencing Center for Infectious Disease"/>
            <person name="Wu L."/>
            <person name="Ma J."/>
        </authorList>
    </citation>
    <scope>NUCLEOTIDE SEQUENCE [LARGE SCALE GENOMIC DNA]</scope>
    <source>
        <strain evidence="3">CGMCC 4.1782</strain>
    </source>
</reference>
<evidence type="ECO:0000256" key="1">
    <source>
        <dbReference type="SAM" id="SignalP"/>
    </source>
</evidence>
<dbReference type="EMBL" id="JBHUIM010000001">
    <property type="protein sequence ID" value="MFD2246562.1"/>
    <property type="molecule type" value="Genomic_DNA"/>
</dbReference>
<gene>
    <name evidence="2" type="ORF">ACFSKP_09875</name>
</gene>
<dbReference type="RefSeq" id="WP_250428349.1">
    <property type="nucleotide sequence ID" value="NZ_JALPRR010000001.1"/>
</dbReference>
<comment type="caution">
    <text evidence="2">The sequence shown here is derived from an EMBL/GenBank/DDBJ whole genome shotgun (WGS) entry which is preliminary data.</text>
</comment>
<accession>A0ABW5CY90</accession>
<protein>
    <submittedName>
        <fullName evidence="2">Uncharacterized protein</fullName>
    </submittedName>
</protein>
<name>A0ABW5CY90_9BACT</name>
<proteinExistence type="predicted"/>
<organism evidence="2 3">
    <name type="scientific">Pontibacter ruber</name>
    <dbReference type="NCBI Taxonomy" id="1343895"/>
    <lineage>
        <taxon>Bacteria</taxon>
        <taxon>Pseudomonadati</taxon>
        <taxon>Bacteroidota</taxon>
        <taxon>Cytophagia</taxon>
        <taxon>Cytophagales</taxon>
        <taxon>Hymenobacteraceae</taxon>
        <taxon>Pontibacter</taxon>
    </lineage>
</organism>
<sequence>MRKILFTVLFLGLFATVASAQQEFANVELPMRRAEDLVTVADGEGNVCVYFYQSGKLYFNLLSPSGQVVSSQEIPWRWNEQPQILGTRVTDDEFMFYSRYANGRRDYVRPFAINRRTGAFRSLQDVLLKKERGEQFIGGFVDADHAYMLYTDKKQNIHLYRDAGDAQMEKKTFATDKMPRTRGRYDREAELIFVHPDLERTVFAGHHRSKIYTRGDKVHMIFDDFYTKGNGNKTTTEILTLDWNSGQTEYRTLPAFENEKDPNFNSFLHNNMLFRVQLAKDEMNLVAYDFATLKPIKDYSYKGDQEIAIKSTPVHQRGIKALFSPDNTTIEKTSKVMKNLANGIPAITVDSFGDSTLQLTIGSYQPPKVNDRGNDYSRLVRTPDRYVYTSRGLMMIPGRWTPAYNIPSYYLDSPYYSRYFYDPYGQGRNNLPSGPGISTYFRAVLDNENLEKVKSDEVVVLQDKIEEYETELKPEPEFKTVYRYGDKLHYGYLDRKTRSFRIVEFSQDQPRQEQPQQQ</sequence>
<keyword evidence="1" id="KW-0732">Signal</keyword>
<keyword evidence="3" id="KW-1185">Reference proteome</keyword>
<dbReference type="Proteomes" id="UP001597374">
    <property type="component" value="Unassembled WGS sequence"/>
</dbReference>
<evidence type="ECO:0000313" key="3">
    <source>
        <dbReference type="Proteomes" id="UP001597374"/>
    </source>
</evidence>
<feature type="signal peptide" evidence="1">
    <location>
        <begin position="1"/>
        <end position="20"/>
    </location>
</feature>
<evidence type="ECO:0000313" key="2">
    <source>
        <dbReference type="EMBL" id="MFD2246562.1"/>
    </source>
</evidence>
<feature type="chain" id="PRO_5046794106" evidence="1">
    <location>
        <begin position="21"/>
        <end position="518"/>
    </location>
</feature>